<keyword evidence="10" id="KW-0407">Ion channel</keyword>
<dbReference type="SUPFAM" id="SSF63712">
    <property type="entry name" value="Nicotinic receptor ligand binding domain-like"/>
    <property type="match status" value="1"/>
</dbReference>
<dbReference type="InterPro" id="IPR006028">
    <property type="entry name" value="GABAA/Glycine_rcpt"/>
</dbReference>
<evidence type="ECO:0000256" key="10">
    <source>
        <dbReference type="ARBA" id="ARBA00023303"/>
    </source>
</evidence>
<keyword evidence="5 11" id="KW-0812">Transmembrane</keyword>
<comment type="subcellular location">
    <subcellularLocation>
        <location evidence="2">Cell membrane</location>
    </subcellularLocation>
    <subcellularLocation>
        <location evidence="1">Membrane</location>
        <topology evidence="1">Multi-pass membrane protein</topology>
    </subcellularLocation>
</comment>
<keyword evidence="3" id="KW-0813">Transport</keyword>
<dbReference type="InterPro" id="IPR006029">
    <property type="entry name" value="Neurotrans-gated_channel_TM"/>
</dbReference>
<evidence type="ECO:0000256" key="8">
    <source>
        <dbReference type="ARBA" id="ARBA00023065"/>
    </source>
</evidence>
<feature type="domain" description="Neurotransmitter-gated ion-channel ligand-binding" evidence="12">
    <location>
        <begin position="1"/>
        <end position="78"/>
    </location>
</feature>
<keyword evidence="9 11" id="KW-0472">Membrane</keyword>
<dbReference type="Pfam" id="PF02932">
    <property type="entry name" value="Neur_chan_memb"/>
    <property type="match status" value="1"/>
</dbReference>
<feature type="transmembrane region" description="Helical" evidence="11">
    <location>
        <begin position="111"/>
        <end position="128"/>
    </location>
</feature>
<sequence length="246" mass="28012">MDLTLFPFDKQLCKLGIESYGYTADQVIYKWSSGSRAALKLHKIRLPDFTIKEAYVTNQMEAYATGNYSRLYVCFVFSRSSGFCFLQLIIPSTAVVITSWVSLWMETETEFQDMISIILAITFLIFSYNEMMPRVSYIKAMDIYLGVCFMVVFLSLIKLAFIKYMRQKIKIESESFHSMTALVPTIPTTRALNDATPQRNGGNLVLRNGKLGAEYVTVPIADMEDSYIAEIDKGGLGKFFTNFLHI</sequence>
<dbReference type="GO" id="GO:0004888">
    <property type="term" value="F:transmembrane signaling receptor activity"/>
    <property type="evidence" value="ECO:0007669"/>
    <property type="project" value="InterPro"/>
</dbReference>
<keyword evidence="8" id="KW-0406">Ion transport</keyword>
<dbReference type="GO" id="GO:0005230">
    <property type="term" value="F:extracellular ligand-gated monoatomic ion channel activity"/>
    <property type="evidence" value="ECO:0007669"/>
    <property type="project" value="InterPro"/>
</dbReference>
<name>A0A0B1T099_OESDE</name>
<keyword evidence="7 11" id="KW-1133">Transmembrane helix</keyword>
<dbReference type="FunFam" id="2.70.170.10:FF:000074">
    <property type="entry name" value="Uncharacterized protein"/>
    <property type="match status" value="1"/>
</dbReference>
<dbReference type="Proteomes" id="UP000053660">
    <property type="component" value="Unassembled WGS sequence"/>
</dbReference>
<dbReference type="InterPro" id="IPR038050">
    <property type="entry name" value="Neuro_actylchol_rec"/>
</dbReference>
<evidence type="ECO:0000313" key="15">
    <source>
        <dbReference type="Proteomes" id="UP000053660"/>
    </source>
</evidence>
<evidence type="ECO:0000259" key="12">
    <source>
        <dbReference type="Pfam" id="PF02931"/>
    </source>
</evidence>
<evidence type="ECO:0000256" key="11">
    <source>
        <dbReference type="SAM" id="Phobius"/>
    </source>
</evidence>
<evidence type="ECO:0000256" key="1">
    <source>
        <dbReference type="ARBA" id="ARBA00004141"/>
    </source>
</evidence>
<feature type="transmembrane region" description="Helical" evidence="11">
    <location>
        <begin position="85"/>
        <end position="104"/>
    </location>
</feature>
<dbReference type="AlphaFoldDB" id="A0A0B1T099"/>
<dbReference type="InterPro" id="IPR036734">
    <property type="entry name" value="Neur_chan_lig-bd_sf"/>
</dbReference>
<evidence type="ECO:0000313" key="14">
    <source>
        <dbReference type="EMBL" id="KHJ89172.1"/>
    </source>
</evidence>
<evidence type="ECO:0000256" key="6">
    <source>
        <dbReference type="ARBA" id="ARBA00022729"/>
    </source>
</evidence>
<dbReference type="Pfam" id="PF02931">
    <property type="entry name" value="Neur_chan_LBD"/>
    <property type="match status" value="1"/>
</dbReference>
<dbReference type="OrthoDB" id="8890589at2759"/>
<evidence type="ECO:0000256" key="4">
    <source>
        <dbReference type="ARBA" id="ARBA00022475"/>
    </source>
</evidence>
<keyword evidence="15" id="KW-1185">Reference proteome</keyword>
<feature type="domain" description="Neurotransmitter-gated ion-channel transmembrane" evidence="13">
    <location>
        <begin position="88"/>
        <end position="170"/>
    </location>
</feature>
<evidence type="ECO:0000256" key="3">
    <source>
        <dbReference type="ARBA" id="ARBA00022448"/>
    </source>
</evidence>
<gene>
    <name evidence="14" type="ORF">OESDEN_11009</name>
</gene>
<organism evidence="14 15">
    <name type="scientific">Oesophagostomum dentatum</name>
    <name type="common">Nodular worm</name>
    <dbReference type="NCBI Taxonomy" id="61180"/>
    <lineage>
        <taxon>Eukaryota</taxon>
        <taxon>Metazoa</taxon>
        <taxon>Ecdysozoa</taxon>
        <taxon>Nematoda</taxon>
        <taxon>Chromadorea</taxon>
        <taxon>Rhabditida</taxon>
        <taxon>Rhabditina</taxon>
        <taxon>Rhabditomorpha</taxon>
        <taxon>Strongyloidea</taxon>
        <taxon>Strongylidae</taxon>
        <taxon>Oesophagostomum</taxon>
    </lineage>
</organism>
<protein>
    <submittedName>
        <fullName evidence="14">Neurotransmitter-gated ion-channel transmembrane region</fullName>
    </submittedName>
</protein>
<proteinExistence type="predicted"/>
<dbReference type="InterPro" id="IPR006202">
    <property type="entry name" value="Neur_chan_lig-bd"/>
</dbReference>
<dbReference type="InterPro" id="IPR036719">
    <property type="entry name" value="Neuro-gated_channel_TM_sf"/>
</dbReference>
<dbReference type="Gene3D" id="2.70.170.10">
    <property type="entry name" value="Neurotransmitter-gated ion-channel ligand-binding domain"/>
    <property type="match status" value="1"/>
</dbReference>
<dbReference type="GO" id="GO:0005886">
    <property type="term" value="C:plasma membrane"/>
    <property type="evidence" value="ECO:0007669"/>
    <property type="project" value="UniProtKB-SubCell"/>
</dbReference>
<evidence type="ECO:0000256" key="7">
    <source>
        <dbReference type="ARBA" id="ARBA00022989"/>
    </source>
</evidence>
<dbReference type="Gene3D" id="1.20.58.390">
    <property type="entry name" value="Neurotransmitter-gated ion-channel transmembrane domain"/>
    <property type="match status" value="1"/>
</dbReference>
<accession>A0A0B1T099</accession>
<dbReference type="FunFam" id="1.20.58.390:FF:000076">
    <property type="entry name" value="Glutamate-gated chloride channel, putative"/>
    <property type="match status" value="1"/>
</dbReference>
<feature type="transmembrane region" description="Helical" evidence="11">
    <location>
        <begin position="143"/>
        <end position="161"/>
    </location>
</feature>
<evidence type="ECO:0000256" key="9">
    <source>
        <dbReference type="ARBA" id="ARBA00023136"/>
    </source>
</evidence>
<evidence type="ECO:0000259" key="13">
    <source>
        <dbReference type="Pfam" id="PF02932"/>
    </source>
</evidence>
<keyword evidence="6" id="KW-0732">Signal</keyword>
<reference evidence="14 15" key="1">
    <citation type="submission" date="2014-03" db="EMBL/GenBank/DDBJ databases">
        <title>Draft genome of the hookworm Oesophagostomum dentatum.</title>
        <authorList>
            <person name="Mitreva M."/>
        </authorList>
    </citation>
    <scope>NUCLEOTIDE SEQUENCE [LARGE SCALE GENOMIC DNA]</scope>
    <source>
        <strain evidence="14 15">OD-Hann</strain>
    </source>
</reference>
<dbReference type="InterPro" id="IPR006201">
    <property type="entry name" value="Neur_channel"/>
</dbReference>
<evidence type="ECO:0000256" key="5">
    <source>
        <dbReference type="ARBA" id="ARBA00022692"/>
    </source>
</evidence>
<dbReference type="PANTHER" id="PTHR18945">
    <property type="entry name" value="NEUROTRANSMITTER GATED ION CHANNEL"/>
    <property type="match status" value="1"/>
</dbReference>
<dbReference type="EMBL" id="KN554604">
    <property type="protein sequence ID" value="KHJ89172.1"/>
    <property type="molecule type" value="Genomic_DNA"/>
</dbReference>
<dbReference type="SUPFAM" id="SSF90112">
    <property type="entry name" value="Neurotransmitter-gated ion-channel transmembrane pore"/>
    <property type="match status" value="1"/>
</dbReference>
<dbReference type="PRINTS" id="PR00253">
    <property type="entry name" value="GABAARECEPTR"/>
</dbReference>
<evidence type="ECO:0000256" key="2">
    <source>
        <dbReference type="ARBA" id="ARBA00004236"/>
    </source>
</evidence>
<keyword evidence="4" id="KW-1003">Cell membrane</keyword>